<evidence type="ECO:0000256" key="6">
    <source>
        <dbReference type="ARBA" id="ARBA00022692"/>
    </source>
</evidence>
<dbReference type="NCBIfam" id="TIGR00797">
    <property type="entry name" value="matE"/>
    <property type="match status" value="1"/>
</dbReference>
<keyword evidence="4" id="KW-0813">Transport</keyword>
<dbReference type="CDD" id="cd13143">
    <property type="entry name" value="MATE_MepA_like"/>
    <property type="match status" value="1"/>
</dbReference>
<dbReference type="InterPro" id="IPR002528">
    <property type="entry name" value="MATE_fam"/>
</dbReference>
<feature type="transmembrane region" description="Helical" evidence="10">
    <location>
        <begin position="12"/>
        <end position="34"/>
    </location>
</feature>
<gene>
    <name evidence="11" type="ORF">J2Z71_001357</name>
</gene>
<feature type="transmembrane region" description="Helical" evidence="10">
    <location>
        <begin position="137"/>
        <end position="158"/>
    </location>
</feature>
<keyword evidence="8 10" id="KW-0472">Membrane</keyword>
<keyword evidence="6 10" id="KW-0812">Transmembrane</keyword>
<evidence type="ECO:0000313" key="12">
    <source>
        <dbReference type="Proteomes" id="UP001519306"/>
    </source>
</evidence>
<feature type="transmembrane region" description="Helical" evidence="10">
    <location>
        <begin position="389"/>
        <end position="410"/>
    </location>
</feature>
<keyword evidence="9" id="KW-0046">Antibiotic resistance</keyword>
<name>A0ABS4KDF6_9FIRM</name>
<feature type="transmembrane region" description="Helical" evidence="10">
    <location>
        <begin position="236"/>
        <end position="259"/>
    </location>
</feature>
<feature type="transmembrane region" description="Helical" evidence="10">
    <location>
        <begin position="361"/>
        <end position="382"/>
    </location>
</feature>
<feature type="transmembrane region" description="Helical" evidence="10">
    <location>
        <begin position="170"/>
        <end position="189"/>
    </location>
</feature>
<dbReference type="InterPro" id="IPR045070">
    <property type="entry name" value="MATE_MepA-like"/>
</dbReference>
<dbReference type="InterPro" id="IPR048279">
    <property type="entry name" value="MdtK-like"/>
</dbReference>
<evidence type="ECO:0000256" key="4">
    <source>
        <dbReference type="ARBA" id="ARBA00022448"/>
    </source>
</evidence>
<feature type="transmembrane region" description="Helical" evidence="10">
    <location>
        <begin position="271"/>
        <end position="292"/>
    </location>
</feature>
<protein>
    <recommendedName>
        <fullName evidence="3">Multidrug export protein MepA</fullName>
    </recommendedName>
</protein>
<dbReference type="Pfam" id="PF01554">
    <property type="entry name" value="MatE"/>
    <property type="match status" value="2"/>
</dbReference>
<comment type="subcellular location">
    <subcellularLocation>
        <location evidence="1">Cell membrane</location>
        <topology evidence="1">Multi-pass membrane protein</topology>
    </subcellularLocation>
</comment>
<evidence type="ECO:0000256" key="3">
    <source>
        <dbReference type="ARBA" id="ARBA00022106"/>
    </source>
</evidence>
<accession>A0ABS4KDF6</accession>
<proteinExistence type="inferred from homology"/>
<evidence type="ECO:0000256" key="8">
    <source>
        <dbReference type="ARBA" id="ARBA00023136"/>
    </source>
</evidence>
<evidence type="ECO:0000256" key="5">
    <source>
        <dbReference type="ARBA" id="ARBA00022475"/>
    </source>
</evidence>
<evidence type="ECO:0000256" key="1">
    <source>
        <dbReference type="ARBA" id="ARBA00004651"/>
    </source>
</evidence>
<dbReference type="Proteomes" id="UP001519306">
    <property type="component" value="Unassembled WGS sequence"/>
</dbReference>
<keyword evidence="7 10" id="KW-1133">Transmembrane helix</keyword>
<evidence type="ECO:0000256" key="2">
    <source>
        <dbReference type="ARBA" id="ARBA00008417"/>
    </source>
</evidence>
<feature type="transmembrane region" description="Helical" evidence="10">
    <location>
        <begin position="318"/>
        <end position="341"/>
    </location>
</feature>
<reference evidence="11 12" key="1">
    <citation type="submission" date="2021-03" db="EMBL/GenBank/DDBJ databases">
        <title>Genomic Encyclopedia of Type Strains, Phase IV (KMG-IV): sequencing the most valuable type-strain genomes for metagenomic binning, comparative biology and taxonomic classification.</title>
        <authorList>
            <person name="Goeker M."/>
        </authorList>
    </citation>
    <scope>NUCLEOTIDE SEQUENCE [LARGE SCALE GENOMIC DNA]</scope>
    <source>
        <strain evidence="11 12">DSM 27563</strain>
    </source>
</reference>
<evidence type="ECO:0000256" key="9">
    <source>
        <dbReference type="ARBA" id="ARBA00023251"/>
    </source>
</evidence>
<feature type="transmembrane region" description="Helical" evidence="10">
    <location>
        <begin position="195"/>
        <end position="215"/>
    </location>
</feature>
<comment type="caution">
    <text evidence="11">The sequence shown here is derived from an EMBL/GenBank/DDBJ whole genome shotgun (WGS) entry which is preliminary data.</text>
</comment>
<evidence type="ECO:0000256" key="10">
    <source>
        <dbReference type="SAM" id="Phobius"/>
    </source>
</evidence>
<feature type="transmembrane region" description="Helical" evidence="10">
    <location>
        <begin position="94"/>
        <end position="117"/>
    </location>
</feature>
<keyword evidence="12" id="KW-1185">Reference proteome</keyword>
<evidence type="ECO:0000256" key="7">
    <source>
        <dbReference type="ARBA" id="ARBA00022989"/>
    </source>
</evidence>
<organism evidence="11 12">
    <name type="scientific">Peptoniphilus stercorisuis</name>
    <dbReference type="NCBI Taxonomy" id="1436965"/>
    <lineage>
        <taxon>Bacteria</taxon>
        <taxon>Bacillati</taxon>
        <taxon>Bacillota</taxon>
        <taxon>Tissierellia</taxon>
        <taxon>Tissierellales</taxon>
        <taxon>Peptoniphilaceae</taxon>
        <taxon>Peptoniphilus</taxon>
    </lineage>
</organism>
<dbReference type="RefSeq" id="WP_210061345.1">
    <property type="nucleotide sequence ID" value="NZ_JAGGLJ010000013.1"/>
</dbReference>
<evidence type="ECO:0000313" key="11">
    <source>
        <dbReference type="EMBL" id="MBP2025808.1"/>
    </source>
</evidence>
<sequence length="449" mass="49273">MEKNKLGTENVKSLLISLAIPAIIGQLVSLIYNIVDRIYIGRISDIGSTALTGVGVCAPLLIVISAFAVLVGIGGAPRASIKMGEDKKDEAEDILGNCFITLVLISAILTILFFIFNERLLILFGASEKTLPYALEYMNIYTVGIIFVSITIGLNPFITAQGFANISMMTISIGAILNIVLDPIFIYGLNMGVKGAALATTISQGVSAIFVMYFLCKRSNLRIKKKNFKLKKSIMIPVLFLGLSPFVMQITESFLMIAFNAQLQVYGGDLAVGAMTIATTAMNFIFLPLSGITQGAQPIMSYNYGAKNKERMKETFKYLVKAAMTYSVLFFLFIMICPRFFASLFTKDKELIEITVKGLRVYLAGAIAVGVQTSCQHTLLALGNAKTSLFLALLRKIVLLIPLIYILPRFFENKVFAVFVAEPIADILSAIVTATLFYRYFKKVLNEIS</sequence>
<comment type="similarity">
    <text evidence="2">Belongs to the multi antimicrobial extrusion (MATE) (TC 2.A.66.1) family. MepA subfamily.</text>
</comment>
<dbReference type="PANTHER" id="PTHR43823:SF3">
    <property type="entry name" value="MULTIDRUG EXPORT PROTEIN MEPA"/>
    <property type="match status" value="1"/>
</dbReference>
<dbReference type="PANTHER" id="PTHR43823">
    <property type="entry name" value="SPORULATION PROTEIN YKVU"/>
    <property type="match status" value="1"/>
</dbReference>
<dbReference type="EMBL" id="JAGGLJ010000013">
    <property type="protein sequence ID" value="MBP2025808.1"/>
    <property type="molecule type" value="Genomic_DNA"/>
</dbReference>
<keyword evidence="5" id="KW-1003">Cell membrane</keyword>
<feature type="transmembrane region" description="Helical" evidence="10">
    <location>
        <begin position="416"/>
        <end position="441"/>
    </location>
</feature>
<feature type="transmembrane region" description="Helical" evidence="10">
    <location>
        <begin position="46"/>
        <end position="73"/>
    </location>
</feature>
<dbReference type="InterPro" id="IPR051327">
    <property type="entry name" value="MATE_MepA_subfamily"/>
</dbReference>
<dbReference type="PIRSF" id="PIRSF006603">
    <property type="entry name" value="DinF"/>
    <property type="match status" value="1"/>
</dbReference>